<gene>
    <name evidence="1" type="ORF">GF359_10000</name>
</gene>
<sequence>MGFAILSLLFGQYAGVYVPHSPLHVEQGTVITTGSADIEFTYRTPTDTFIGVPVISCFGFSFDGYNEIGTTLPWLRLSKELDTTSRLPVYLGNLGLYYKRNIIGSHKYGYLAGKVFAEFPTSLDTYGIKDSLGGARSLYGIGFSYTFEFPILPEYHDLFGRLPVIGSISLEDAFLSRVTSKDTVNDTEEKQWVADFPSGFGWGISAEILPLDYLYVGAAIQGGANLDPEYPEGINFTPYIGLRMYWWEIAASYRMGEENRIELSGRIYL</sequence>
<evidence type="ECO:0000313" key="2">
    <source>
        <dbReference type="Proteomes" id="UP000630660"/>
    </source>
</evidence>
<protein>
    <submittedName>
        <fullName evidence="1">Uncharacterized protein</fullName>
    </submittedName>
</protein>
<comment type="caution">
    <text evidence="1">The sequence shown here is derived from an EMBL/GenBank/DDBJ whole genome shotgun (WGS) entry which is preliminary data.</text>
</comment>
<reference evidence="1" key="1">
    <citation type="submission" date="2019-11" db="EMBL/GenBank/DDBJ databases">
        <title>Microbial mats filling the niche in hypersaline microbial mats.</title>
        <authorList>
            <person name="Wong H.L."/>
            <person name="Macleod F.I."/>
            <person name="White R.A. III"/>
            <person name="Burns B.P."/>
        </authorList>
    </citation>
    <scope>NUCLEOTIDE SEQUENCE</scope>
    <source>
        <strain evidence="1">Bin_327</strain>
    </source>
</reference>
<organism evidence="1 2">
    <name type="scientific">candidate division WOR-3 bacterium</name>
    <dbReference type="NCBI Taxonomy" id="2052148"/>
    <lineage>
        <taxon>Bacteria</taxon>
        <taxon>Bacteria division WOR-3</taxon>
    </lineage>
</organism>
<dbReference type="EMBL" id="WJKJ01000332">
    <property type="protein sequence ID" value="MBD3365533.1"/>
    <property type="molecule type" value="Genomic_DNA"/>
</dbReference>
<dbReference type="AlphaFoldDB" id="A0A9D5QDA2"/>
<dbReference type="Proteomes" id="UP000630660">
    <property type="component" value="Unassembled WGS sequence"/>
</dbReference>
<proteinExistence type="predicted"/>
<accession>A0A9D5QDA2</accession>
<evidence type="ECO:0000313" key="1">
    <source>
        <dbReference type="EMBL" id="MBD3365533.1"/>
    </source>
</evidence>
<name>A0A9D5QDA2_UNCW3</name>